<sequence>MDQNSWKTLISLDYLGKASQQENRDTKAAKCQDRMREFLKGCCDEIEMDVGTIENDLVFWRGKPFSELMAMDFQEIVWEISKLEFHLELTELDHMVANMGFAHPNWFNRAPYLCLLCQLMQTWAGTKPEIIAKDKKTWLWTESQIQQLEKEVAEYYVDTFFLHFGHLPVLSHYLLHNPCTSFIPMPHIQGETSTPNAHADISK</sequence>
<evidence type="ECO:0000313" key="1">
    <source>
        <dbReference type="EMBL" id="PBK95009.1"/>
    </source>
</evidence>
<keyword evidence="2" id="KW-1185">Reference proteome</keyword>
<dbReference type="InParanoid" id="A0A2H3DIH1"/>
<proteinExistence type="predicted"/>
<dbReference type="OMA" id="LWETSEM"/>
<protein>
    <submittedName>
        <fullName evidence="1">Uncharacterized protein</fullName>
    </submittedName>
</protein>
<dbReference type="EMBL" id="KZ293652">
    <property type="protein sequence ID" value="PBK95009.1"/>
    <property type="molecule type" value="Genomic_DNA"/>
</dbReference>
<evidence type="ECO:0000313" key="2">
    <source>
        <dbReference type="Proteomes" id="UP000217790"/>
    </source>
</evidence>
<name>A0A2H3DIH1_ARMGA</name>
<dbReference type="AlphaFoldDB" id="A0A2H3DIH1"/>
<dbReference type="OrthoDB" id="3026189at2759"/>
<accession>A0A2H3DIH1</accession>
<dbReference type="Proteomes" id="UP000217790">
    <property type="component" value="Unassembled WGS sequence"/>
</dbReference>
<gene>
    <name evidence="1" type="ORF">ARMGADRAFT_1028449</name>
</gene>
<organism evidence="1 2">
    <name type="scientific">Armillaria gallica</name>
    <name type="common">Bulbous honey fungus</name>
    <name type="synonym">Armillaria bulbosa</name>
    <dbReference type="NCBI Taxonomy" id="47427"/>
    <lineage>
        <taxon>Eukaryota</taxon>
        <taxon>Fungi</taxon>
        <taxon>Dikarya</taxon>
        <taxon>Basidiomycota</taxon>
        <taxon>Agaricomycotina</taxon>
        <taxon>Agaricomycetes</taxon>
        <taxon>Agaricomycetidae</taxon>
        <taxon>Agaricales</taxon>
        <taxon>Marasmiineae</taxon>
        <taxon>Physalacriaceae</taxon>
        <taxon>Armillaria</taxon>
    </lineage>
</organism>
<dbReference type="STRING" id="47427.A0A2H3DIH1"/>
<reference evidence="2" key="1">
    <citation type="journal article" date="2017" name="Nat. Ecol. Evol.">
        <title>Genome expansion and lineage-specific genetic innovations in the forest pathogenic fungi Armillaria.</title>
        <authorList>
            <person name="Sipos G."/>
            <person name="Prasanna A.N."/>
            <person name="Walter M.C."/>
            <person name="O'Connor E."/>
            <person name="Balint B."/>
            <person name="Krizsan K."/>
            <person name="Kiss B."/>
            <person name="Hess J."/>
            <person name="Varga T."/>
            <person name="Slot J."/>
            <person name="Riley R."/>
            <person name="Boka B."/>
            <person name="Rigling D."/>
            <person name="Barry K."/>
            <person name="Lee J."/>
            <person name="Mihaltcheva S."/>
            <person name="LaButti K."/>
            <person name="Lipzen A."/>
            <person name="Waldron R."/>
            <person name="Moloney N.M."/>
            <person name="Sperisen C."/>
            <person name="Kredics L."/>
            <person name="Vagvoelgyi C."/>
            <person name="Patrignani A."/>
            <person name="Fitzpatrick D."/>
            <person name="Nagy I."/>
            <person name="Doyle S."/>
            <person name="Anderson J.B."/>
            <person name="Grigoriev I.V."/>
            <person name="Gueldener U."/>
            <person name="Muensterkoetter M."/>
            <person name="Nagy L.G."/>
        </authorList>
    </citation>
    <scope>NUCLEOTIDE SEQUENCE [LARGE SCALE GENOMIC DNA]</scope>
    <source>
        <strain evidence="2">Ar21-2</strain>
    </source>
</reference>